<sequence>MRARQFVTRCDFASESHKATHFQSNKRILRFSAGNRLNHPPYRPDLSHCDYHVFGQLKLALKRQNFTCTQAVHDAWKSGSILELPFYSWKVWNNLYHVRTFA</sequence>
<gene>
    <name evidence="1" type="ORF">AVEN_186408_1</name>
</gene>
<reference evidence="1 2" key="1">
    <citation type="journal article" date="2019" name="Sci. Rep.">
        <title>Orb-weaving spider Araneus ventricosus genome elucidates the spidroin gene catalogue.</title>
        <authorList>
            <person name="Kono N."/>
            <person name="Nakamura H."/>
            <person name="Ohtoshi R."/>
            <person name="Moran D.A.P."/>
            <person name="Shinohara A."/>
            <person name="Yoshida Y."/>
            <person name="Fujiwara M."/>
            <person name="Mori M."/>
            <person name="Tomita M."/>
            <person name="Arakawa K."/>
        </authorList>
    </citation>
    <scope>NUCLEOTIDE SEQUENCE [LARGE SCALE GENOMIC DNA]</scope>
</reference>
<proteinExistence type="predicted"/>
<name>A0A4Y2CYY9_ARAVE</name>
<dbReference type="InterPro" id="IPR036397">
    <property type="entry name" value="RNaseH_sf"/>
</dbReference>
<dbReference type="EMBL" id="BGPR01000274">
    <property type="protein sequence ID" value="GBM09702.1"/>
    <property type="molecule type" value="Genomic_DNA"/>
</dbReference>
<accession>A0A4Y2CYY9</accession>
<keyword evidence="2" id="KW-1185">Reference proteome</keyword>
<protein>
    <submittedName>
        <fullName evidence="1">Uncharacterized protein</fullName>
    </submittedName>
</protein>
<evidence type="ECO:0000313" key="2">
    <source>
        <dbReference type="Proteomes" id="UP000499080"/>
    </source>
</evidence>
<evidence type="ECO:0000313" key="1">
    <source>
        <dbReference type="EMBL" id="GBM09702.1"/>
    </source>
</evidence>
<comment type="caution">
    <text evidence="1">The sequence shown here is derived from an EMBL/GenBank/DDBJ whole genome shotgun (WGS) entry which is preliminary data.</text>
</comment>
<dbReference type="GO" id="GO:0003676">
    <property type="term" value="F:nucleic acid binding"/>
    <property type="evidence" value="ECO:0007669"/>
    <property type="project" value="InterPro"/>
</dbReference>
<dbReference type="Gene3D" id="3.30.420.10">
    <property type="entry name" value="Ribonuclease H-like superfamily/Ribonuclease H"/>
    <property type="match status" value="1"/>
</dbReference>
<dbReference type="Proteomes" id="UP000499080">
    <property type="component" value="Unassembled WGS sequence"/>
</dbReference>
<organism evidence="1 2">
    <name type="scientific">Araneus ventricosus</name>
    <name type="common">Orbweaver spider</name>
    <name type="synonym">Epeira ventricosa</name>
    <dbReference type="NCBI Taxonomy" id="182803"/>
    <lineage>
        <taxon>Eukaryota</taxon>
        <taxon>Metazoa</taxon>
        <taxon>Ecdysozoa</taxon>
        <taxon>Arthropoda</taxon>
        <taxon>Chelicerata</taxon>
        <taxon>Arachnida</taxon>
        <taxon>Araneae</taxon>
        <taxon>Araneomorphae</taxon>
        <taxon>Entelegynae</taxon>
        <taxon>Araneoidea</taxon>
        <taxon>Araneidae</taxon>
        <taxon>Araneus</taxon>
    </lineage>
</organism>
<dbReference type="AlphaFoldDB" id="A0A4Y2CYY9"/>